<feature type="transmembrane region" description="Helical" evidence="1">
    <location>
        <begin position="117"/>
        <end position="141"/>
    </location>
</feature>
<feature type="transmembrane region" description="Helical" evidence="1">
    <location>
        <begin position="52"/>
        <end position="71"/>
    </location>
</feature>
<feature type="transmembrane region" description="Helical" evidence="1">
    <location>
        <begin position="368"/>
        <end position="386"/>
    </location>
</feature>
<name>A0AA39WZ56_9PEZI</name>
<evidence type="ECO:0000313" key="2">
    <source>
        <dbReference type="EMBL" id="KAK0624027.1"/>
    </source>
</evidence>
<dbReference type="Proteomes" id="UP001175000">
    <property type="component" value="Unassembled WGS sequence"/>
</dbReference>
<comment type="caution">
    <text evidence="2">The sequence shown here is derived from an EMBL/GenBank/DDBJ whole genome shotgun (WGS) entry which is preliminary data.</text>
</comment>
<evidence type="ECO:0000313" key="3">
    <source>
        <dbReference type="Proteomes" id="UP001175000"/>
    </source>
</evidence>
<reference evidence="2" key="1">
    <citation type="submission" date="2023-06" db="EMBL/GenBank/DDBJ databases">
        <title>Genome-scale phylogeny and comparative genomics of the fungal order Sordariales.</title>
        <authorList>
            <consortium name="Lawrence Berkeley National Laboratory"/>
            <person name="Hensen N."/>
            <person name="Bonometti L."/>
            <person name="Westerberg I."/>
            <person name="Brannstrom I.O."/>
            <person name="Guillou S."/>
            <person name="Cros-Aarteil S."/>
            <person name="Calhoun S."/>
            <person name="Haridas S."/>
            <person name="Kuo A."/>
            <person name="Mondo S."/>
            <person name="Pangilinan J."/>
            <person name="Riley R."/>
            <person name="Labutti K."/>
            <person name="Andreopoulos B."/>
            <person name="Lipzen A."/>
            <person name="Chen C."/>
            <person name="Yanf M."/>
            <person name="Daum C."/>
            <person name="Ng V."/>
            <person name="Clum A."/>
            <person name="Steindorff A."/>
            <person name="Ohm R."/>
            <person name="Martin F."/>
            <person name="Silar P."/>
            <person name="Natvig D."/>
            <person name="Lalanne C."/>
            <person name="Gautier V."/>
            <person name="Ament-Velasquez S.L."/>
            <person name="Kruys A."/>
            <person name="Hutchinson M.I."/>
            <person name="Powell A.J."/>
            <person name="Barry K."/>
            <person name="Miller A.N."/>
            <person name="Grigoriev I.V."/>
            <person name="Debuchy R."/>
            <person name="Gladieux P."/>
            <person name="Thoren M.H."/>
            <person name="Johannesson H."/>
        </authorList>
    </citation>
    <scope>NUCLEOTIDE SEQUENCE</scope>
    <source>
        <strain evidence="2">CBS 606.72</strain>
    </source>
</reference>
<feature type="transmembrane region" description="Helical" evidence="1">
    <location>
        <begin position="161"/>
        <end position="179"/>
    </location>
</feature>
<feature type="transmembrane region" description="Helical" evidence="1">
    <location>
        <begin position="398"/>
        <end position="422"/>
    </location>
</feature>
<dbReference type="AlphaFoldDB" id="A0AA39WZ56"/>
<accession>A0AA39WZ56</accession>
<keyword evidence="1" id="KW-0472">Membrane</keyword>
<proteinExistence type="predicted"/>
<feature type="transmembrane region" description="Helical" evidence="1">
    <location>
        <begin position="316"/>
        <end position="336"/>
    </location>
</feature>
<organism evidence="2 3">
    <name type="scientific">Immersiella caudata</name>
    <dbReference type="NCBI Taxonomy" id="314043"/>
    <lineage>
        <taxon>Eukaryota</taxon>
        <taxon>Fungi</taxon>
        <taxon>Dikarya</taxon>
        <taxon>Ascomycota</taxon>
        <taxon>Pezizomycotina</taxon>
        <taxon>Sordariomycetes</taxon>
        <taxon>Sordariomycetidae</taxon>
        <taxon>Sordariales</taxon>
        <taxon>Lasiosphaeriaceae</taxon>
        <taxon>Immersiella</taxon>
    </lineage>
</organism>
<keyword evidence="1" id="KW-0812">Transmembrane</keyword>
<sequence length="513" mass="56270">MAIYIIRAGPLPIPHWLAFRAALIGPVGVTWLEPSIAPYMIDHRVYGVSNAAMVIIPVLLQVAIASISLALDSIHSTTLRWALWREGRLRHNTNLRLFTFSKEHGPNAWPANLVSSLGLALTYGGASMTMFPVTVTAVFGYGERAGSYIYNFDADFGPDRFGISFNAWGLLGLGIGLLLQSTICTWCLIHDASEHVVGTWNSNPLATARASQRLLHGAETNRNRQNLTLSETTTRQPSMLATIPAARTITNGIWAIFALQTVITIAVSIVASVQGKATLDRVRALEDNADFLTVWRYFGLLAVQYNAGFRRLRMEWAGLLIQSCFLSILLFGLHLADVLAGLTRDEAIWRRATTTGASPESNSFLDGLRSWPTCFVFVFKAIVPWISSFGVACIIKLFLAILPLVTVSVLFLILAGCAEYIIRYQPKGPQPATYGDVRALAALVDDWGDEGNSTIFWGVKDQYEYVQGVRAQLAGTSGRRLADWQPGRTYAGLEAQAKTESMAVVNQGREVIC</sequence>
<dbReference type="EMBL" id="JAULSU010000003">
    <property type="protein sequence ID" value="KAK0624027.1"/>
    <property type="molecule type" value="Genomic_DNA"/>
</dbReference>
<protein>
    <submittedName>
        <fullName evidence="2">Uncharacterized protein</fullName>
    </submittedName>
</protein>
<keyword evidence="1" id="KW-1133">Transmembrane helix</keyword>
<keyword evidence="3" id="KW-1185">Reference proteome</keyword>
<feature type="transmembrane region" description="Helical" evidence="1">
    <location>
        <begin position="253"/>
        <end position="273"/>
    </location>
</feature>
<gene>
    <name evidence="2" type="ORF">B0T14DRAFT_583135</name>
</gene>
<evidence type="ECO:0000256" key="1">
    <source>
        <dbReference type="SAM" id="Phobius"/>
    </source>
</evidence>